<evidence type="ECO:0000256" key="2">
    <source>
        <dbReference type="SAM" id="Phobius"/>
    </source>
</evidence>
<organism evidence="3 4">
    <name type="scientific">Aplosporella prunicola CBS 121167</name>
    <dbReference type="NCBI Taxonomy" id="1176127"/>
    <lineage>
        <taxon>Eukaryota</taxon>
        <taxon>Fungi</taxon>
        <taxon>Dikarya</taxon>
        <taxon>Ascomycota</taxon>
        <taxon>Pezizomycotina</taxon>
        <taxon>Dothideomycetes</taxon>
        <taxon>Dothideomycetes incertae sedis</taxon>
        <taxon>Botryosphaeriales</taxon>
        <taxon>Aplosporellaceae</taxon>
        <taxon>Aplosporella</taxon>
    </lineage>
</organism>
<evidence type="ECO:0000313" key="4">
    <source>
        <dbReference type="Proteomes" id="UP000799438"/>
    </source>
</evidence>
<dbReference type="AlphaFoldDB" id="A0A6A6BSK9"/>
<sequence length="531" mass="59685">MAFSFAHSVSRPFPWRYLTPSLIIFFILATVFLSFFTAVVDGYELRLTYTTNPNGTMAKKMWYDKPLFAMVTKRFTQTNSVSLTLNNIETTNHTILTSLTYHNNTLKDCYIHSIKMNFDSESESAGIEPFAPKLLGGVTCSISNGLNNFLFNLTVEYNINVSQFYEGTYGRHLTQEQHNDVGVYRKFVRSNSPDAAMWWAESLMVAYSIHAFSSQTNLSNRMANLTAIKVGKSTLNYQPSSVVTDLKDDRFFNTNIWFTDKESRLYMWDEWAKSSETLSGPVSNLTLAEMKETARVNDMLAKAFYSTILVDLGNKDKPNVIADEQLLQRYTRKLGTYGPSTELLGRLSLANDSYNALKHIRGRPTIKPSTIFSGYLCQIPTRKSTSSFMIAVLLADLVILRALWTIITFTATLIAEKKDPQENWCIGCAAAAAAANSTRYPLPLYSPPSHQINNTQQPEKQPLRWWKRHAKPSQSRTGNSATEHGGDIQPWASASDEGTLAPTPLARAARLLVTDGRVGDGGLRFVTRHTW</sequence>
<dbReference type="Proteomes" id="UP000799438">
    <property type="component" value="Unassembled WGS sequence"/>
</dbReference>
<dbReference type="EMBL" id="ML995474">
    <property type="protein sequence ID" value="KAF2147089.1"/>
    <property type="molecule type" value="Genomic_DNA"/>
</dbReference>
<keyword evidence="2" id="KW-0812">Transmembrane</keyword>
<feature type="transmembrane region" description="Helical" evidence="2">
    <location>
        <begin position="20"/>
        <end position="40"/>
    </location>
</feature>
<evidence type="ECO:0000256" key="1">
    <source>
        <dbReference type="SAM" id="MobiDB-lite"/>
    </source>
</evidence>
<gene>
    <name evidence="3" type="ORF">K452DRAFT_314318</name>
</gene>
<keyword evidence="2" id="KW-0472">Membrane</keyword>
<feature type="compositionally biased region" description="Polar residues" evidence="1">
    <location>
        <begin position="472"/>
        <end position="482"/>
    </location>
</feature>
<keyword evidence="4" id="KW-1185">Reference proteome</keyword>
<accession>A0A6A6BSK9</accession>
<dbReference type="OrthoDB" id="3220769at2759"/>
<name>A0A6A6BSK9_9PEZI</name>
<protein>
    <submittedName>
        <fullName evidence="3">Uncharacterized protein</fullName>
    </submittedName>
</protein>
<feature type="region of interest" description="Disordered" evidence="1">
    <location>
        <begin position="468"/>
        <end position="499"/>
    </location>
</feature>
<proteinExistence type="predicted"/>
<dbReference type="RefSeq" id="XP_033402797.1">
    <property type="nucleotide sequence ID" value="XM_033543744.1"/>
</dbReference>
<reference evidence="3" key="1">
    <citation type="journal article" date="2020" name="Stud. Mycol.">
        <title>101 Dothideomycetes genomes: a test case for predicting lifestyles and emergence of pathogens.</title>
        <authorList>
            <person name="Haridas S."/>
            <person name="Albert R."/>
            <person name="Binder M."/>
            <person name="Bloem J."/>
            <person name="Labutti K."/>
            <person name="Salamov A."/>
            <person name="Andreopoulos B."/>
            <person name="Baker S."/>
            <person name="Barry K."/>
            <person name="Bills G."/>
            <person name="Bluhm B."/>
            <person name="Cannon C."/>
            <person name="Castanera R."/>
            <person name="Culley D."/>
            <person name="Daum C."/>
            <person name="Ezra D."/>
            <person name="Gonzalez J."/>
            <person name="Henrissat B."/>
            <person name="Kuo A."/>
            <person name="Liang C."/>
            <person name="Lipzen A."/>
            <person name="Lutzoni F."/>
            <person name="Magnuson J."/>
            <person name="Mondo S."/>
            <person name="Nolan M."/>
            <person name="Ohm R."/>
            <person name="Pangilinan J."/>
            <person name="Park H.-J."/>
            <person name="Ramirez L."/>
            <person name="Alfaro M."/>
            <person name="Sun H."/>
            <person name="Tritt A."/>
            <person name="Yoshinaga Y."/>
            <person name="Zwiers L.-H."/>
            <person name="Turgeon B."/>
            <person name="Goodwin S."/>
            <person name="Spatafora J."/>
            <person name="Crous P."/>
            <person name="Grigoriev I."/>
        </authorList>
    </citation>
    <scope>NUCLEOTIDE SEQUENCE</scope>
    <source>
        <strain evidence="3">CBS 121167</strain>
    </source>
</reference>
<dbReference type="GeneID" id="54301241"/>
<keyword evidence="2" id="KW-1133">Transmembrane helix</keyword>
<evidence type="ECO:0000313" key="3">
    <source>
        <dbReference type="EMBL" id="KAF2147089.1"/>
    </source>
</evidence>